<proteinExistence type="predicted"/>
<evidence type="ECO:0000313" key="3">
    <source>
        <dbReference type="EMBL" id="ARF12602.1"/>
    </source>
</evidence>
<sequence>MKPIRTITGKDHEHKHRHHKHSHKKEKKEEQKQNKEKFIGSLFGFGTTKPQPPKPQPPKPQPPKPQPPKPQPPKPQVPAQPPKPQVPAQPSKPQVPAQPSIPISSGIKRALLIGINYIKNPSNGLNGCINDVKSIKDLLISTFGYKAENIILMSDDQSGVMEPTKQNILDQINKAVALVKSGDTLFVHYSGHGTQVISKDNDEKNNPDTPGEDDCLCPCDFNKYSWEDGFISDDILKENLVNKIPIGAKLRVFFDCCHSGSALDLEYLWKNNENFTQVSAPERQSDDILLISGCKDNQTSADSWNAQKRQAMGALTMALIKSLANTPTIKTSWKDLVLLVRHSLATDKYTQFPMLSVSNPSVSNGFVDL</sequence>
<dbReference type="Pfam" id="PF00656">
    <property type="entry name" value="Peptidase_C14"/>
    <property type="match status" value="1"/>
</dbReference>
<dbReference type="InterPro" id="IPR029030">
    <property type="entry name" value="Caspase-like_dom_sf"/>
</dbReference>
<feature type="compositionally biased region" description="Basic residues" evidence="1">
    <location>
        <begin position="13"/>
        <end position="26"/>
    </location>
</feature>
<feature type="compositionally biased region" description="Basic and acidic residues" evidence="1">
    <location>
        <begin position="27"/>
        <end position="38"/>
    </location>
</feature>
<dbReference type="InterPro" id="IPR050452">
    <property type="entry name" value="Metacaspase"/>
</dbReference>
<dbReference type="GO" id="GO:0006508">
    <property type="term" value="P:proteolysis"/>
    <property type="evidence" value="ECO:0007669"/>
    <property type="project" value="InterPro"/>
</dbReference>
<dbReference type="SUPFAM" id="SSF52129">
    <property type="entry name" value="Caspase-like"/>
    <property type="match status" value="1"/>
</dbReference>
<dbReference type="PANTHER" id="PTHR48104">
    <property type="entry name" value="METACASPASE-4"/>
    <property type="match status" value="1"/>
</dbReference>
<dbReference type="PANTHER" id="PTHR48104:SF30">
    <property type="entry name" value="METACASPASE-1"/>
    <property type="match status" value="1"/>
</dbReference>
<feature type="compositionally biased region" description="Low complexity" evidence="1">
    <location>
        <begin position="88"/>
        <end position="98"/>
    </location>
</feature>
<dbReference type="EMBL" id="KY684116">
    <property type="protein sequence ID" value="ARF12602.1"/>
    <property type="molecule type" value="Genomic_DNA"/>
</dbReference>
<protein>
    <submittedName>
        <fullName evidence="3">Caspase</fullName>
    </submittedName>
</protein>
<dbReference type="InterPro" id="IPR011600">
    <property type="entry name" value="Pept_C14_caspase"/>
</dbReference>
<feature type="domain" description="Peptidase C14 caspase" evidence="2">
    <location>
        <begin position="108"/>
        <end position="358"/>
    </location>
</feature>
<dbReference type="Gene3D" id="3.40.50.12660">
    <property type="match status" value="1"/>
</dbReference>
<gene>
    <name evidence="3" type="ORF">Klosneuvirus_9_4</name>
</gene>
<accession>A0A1V0SLK6</accession>
<reference evidence="3" key="1">
    <citation type="journal article" date="2017" name="Science">
        <title>Giant viruses with an expanded complement of translation system components.</title>
        <authorList>
            <person name="Schulz F."/>
            <person name="Yutin N."/>
            <person name="Ivanova N.N."/>
            <person name="Ortega D.R."/>
            <person name="Lee T.K."/>
            <person name="Vierheilig J."/>
            <person name="Daims H."/>
            <person name="Horn M."/>
            <person name="Wagner M."/>
            <person name="Jensen G.J."/>
            <person name="Kyrpides N.C."/>
            <person name="Koonin E.V."/>
            <person name="Woyke T."/>
        </authorList>
    </citation>
    <scope>NUCLEOTIDE SEQUENCE</scope>
    <source>
        <strain evidence="3">KNV1</strain>
    </source>
</reference>
<feature type="region of interest" description="Disordered" evidence="1">
    <location>
        <begin position="1"/>
        <end position="102"/>
    </location>
</feature>
<feature type="compositionally biased region" description="Pro residues" evidence="1">
    <location>
        <begin position="50"/>
        <end position="87"/>
    </location>
</feature>
<name>A0A1V0SLK6_9VIRU</name>
<evidence type="ECO:0000259" key="2">
    <source>
        <dbReference type="Pfam" id="PF00656"/>
    </source>
</evidence>
<organism evidence="3">
    <name type="scientific">Klosneuvirus KNV1</name>
    <dbReference type="NCBI Taxonomy" id="1977640"/>
    <lineage>
        <taxon>Viruses</taxon>
        <taxon>Varidnaviria</taxon>
        <taxon>Bamfordvirae</taxon>
        <taxon>Nucleocytoviricota</taxon>
        <taxon>Megaviricetes</taxon>
        <taxon>Imitervirales</taxon>
        <taxon>Mimiviridae</taxon>
        <taxon>Klosneuvirinae</taxon>
        <taxon>Klosneuvirus</taxon>
    </lineage>
</organism>
<dbReference type="GO" id="GO:0004197">
    <property type="term" value="F:cysteine-type endopeptidase activity"/>
    <property type="evidence" value="ECO:0007669"/>
    <property type="project" value="InterPro"/>
</dbReference>
<evidence type="ECO:0000256" key="1">
    <source>
        <dbReference type="SAM" id="MobiDB-lite"/>
    </source>
</evidence>